<feature type="region of interest" description="Disordered" evidence="8">
    <location>
        <begin position="59"/>
        <end position="78"/>
    </location>
</feature>
<organism evidence="13 14">
    <name type="scientific">Physcomitrium patens</name>
    <name type="common">Spreading-leaved earth moss</name>
    <name type="synonym">Physcomitrella patens</name>
    <dbReference type="NCBI Taxonomy" id="3218"/>
    <lineage>
        <taxon>Eukaryota</taxon>
        <taxon>Viridiplantae</taxon>
        <taxon>Streptophyta</taxon>
        <taxon>Embryophyta</taxon>
        <taxon>Bryophyta</taxon>
        <taxon>Bryophytina</taxon>
        <taxon>Bryopsida</taxon>
        <taxon>Funariidae</taxon>
        <taxon>Funariales</taxon>
        <taxon>Funariaceae</taxon>
        <taxon>Physcomitrium</taxon>
    </lineage>
</organism>
<proteinExistence type="inferred from homology"/>
<protein>
    <recommendedName>
        <fullName evidence="1">RNA helicase</fullName>
        <ecNumber evidence="1">3.6.4.13</ecNumber>
    </recommendedName>
</protein>
<dbReference type="Proteomes" id="UP000006727">
    <property type="component" value="Chromosome 8"/>
</dbReference>
<dbReference type="SMART" id="SM00490">
    <property type="entry name" value="HELICc"/>
    <property type="match status" value="1"/>
</dbReference>
<evidence type="ECO:0000256" key="3">
    <source>
        <dbReference type="ARBA" id="ARBA00022801"/>
    </source>
</evidence>
<dbReference type="GO" id="GO:0005524">
    <property type="term" value="F:ATP binding"/>
    <property type="evidence" value="ECO:0007669"/>
    <property type="project" value="UniProtKB-KW"/>
</dbReference>
<evidence type="ECO:0000259" key="11">
    <source>
        <dbReference type="PROSITE" id="PS51194"/>
    </source>
</evidence>
<dbReference type="PROSITE" id="PS50020">
    <property type="entry name" value="WW_DOMAIN_2"/>
    <property type="match status" value="1"/>
</dbReference>
<dbReference type="InterPro" id="IPR014001">
    <property type="entry name" value="Helicase_ATP-bd"/>
</dbReference>
<dbReference type="PROSITE" id="PS51192">
    <property type="entry name" value="HELICASE_ATP_BIND_1"/>
    <property type="match status" value="1"/>
</dbReference>
<keyword evidence="2 7" id="KW-0547">Nucleotide-binding</keyword>
<feature type="short sequence motif" description="Q motif" evidence="6">
    <location>
        <begin position="110"/>
        <end position="138"/>
    </location>
</feature>
<dbReference type="SUPFAM" id="SSF52540">
    <property type="entry name" value="P-loop containing nucleoside triphosphate hydrolases"/>
    <property type="match status" value="1"/>
</dbReference>
<evidence type="ECO:0000256" key="5">
    <source>
        <dbReference type="ARBA" id="ARBA00022840"/>
    </source>
</evidence>
<dbReference type="GO" id="GO:0016787">
    <property type="term" value="F:hydrolase activity"/>
    <property type="evidence" value="ECO:0007669"/>
    <property type="project" value="UniProtKB-KW"/>
</dbReference>
<feature type="domain" description="Helicase ATP-binding" evidence="10">
    <location>
        <begin position="141"/>
        <end position="315"/>
    </location>
</feature>
<dbReference type="PROSITE" id="PS00039">
    <property type="entry name" value="DEAD_ATP_HELICASE"/>
    <property type="match status" value="1"/>
</dbReference>
<dbReference type="InterPro" id="IPR036020">
    <property type="entry name" value="WW_dom_sf"/>
</dbReference>
<reference evidence="13 14" key="1">
    <citation type="journal article" date="2008" name="Science">
        <title>The Physcomitrella genome reveals evolutionary insights into the conquest of land by plants.</title>
        <authorList>
            <person name="Rensing S."/>
            <person name="Lang D."/>
            <person name="Zimmer A."/>
            <person name="Terry A."/>
            <person name="Salamov A."/>
            <person name="Shapiro H."/>
            <person name="Nishiyama T."/>
            <person name="Perroud P.-F."/>
            <person name="Lindquist E."/>
            <person name="Kamisugi Y."/>
            <person name="Tanahashi T."/>
            <person name="Sakakibara K."/>
            <person name="Fujita T."/>
            <person name="Oishi K."/>
            <person name="Shin-I T."/>
            <person name="Kuroki Y."/>
            <person name="Toyoda A."/>
            <person name="Suzuki Y."/>
            <person name="Hashimoto A."/>
            <person name="Yamaguchi K."/>
            <person name="Sugano A."/>
            <person name="Kohara Y."/>
            <person name="Fujiyama A."/>
            <person name="Anterola A."/>
            <person name="Aoki S."/>
            <person name="Ashton N."/>
            <person name="Barbazuk W.B."/>
            <person name="Barker E."/>
            <person name="Bennetzen J."/>
            <person name="Bezanilla M."/>
            <person name="Blankenship R."/>
            <person name="Cho S.H."/>
            <person name="Dutcher S."/>
            <person name="Estelle M."/>
            <person name="Fawcett J.A."/>
            <person name="Gundlach H."/>
            <person name="Hanada K."/>
            <person name="Heyl A."/>
            <person name="Hicks K.A."/>
            <person name="Hugh J."/>
            <person name="Lohr M."/>
            <person name="Mayer K."/>
            <person name="Melkozernov A."/>
            <person name="Murata T."/>
            <person name="Nelson D."/>
            <person name="Pils B."/>
            <person name="Prigge M."/>
            <person name="Reiss B."/>
            <person name="Renner T."/>
            <person name="Rombauts S."/>
            <person name="Rushton P."/>
            <person name="Sanderfoot A."/>
            <person name="Schween G."/>
            <person name="Shiu S.-H."/>
            <person name="Stueber K."/>
            <person name="Theodoulou F.L."/>
            <person name="Tu H."/>
            <person name="Van de Peer Y."/>
            <person name="Verrier P.J."/>
            <person name="Waters E."/>
            <person name="Wood A."/>
            <person name="Yang L."/>
            <person name="Cove D."/>
            <person name="Cuming A."/>
            <person name="Hasebe M."/>
            <person name="Lucas S."/>
            <person name="Mishler D.B."/>
            <person name="Reski R."/>
            <person name="Grigoriev I."/>
            <person name="Quatrano R.S."/>
            <person name="Boore J.L."/>
        </authorList>
    </citation>
    <scope>NUCLEOTIDE SEQUENCE [LARGE SCALE GENOMIC DNA]</scope>
    <source>
        <strain evidence="13 14">cv. Gransden 2004</strain>
    </source>
</reference>
<dbReference type="SMART" id="SM00487">
    <property type="entry name" value="DEXDc"/>
    <property type="match status" value="1"/>
</dbReference>
<feature type="domain" description="DEAD-box RNA helicase Q" evidence="12">
    <location>
        <begin position="110"/>
        <end position="138"/>
    </location>
</feature>
<dbReference type="EnsemblPlants" id="Pp3c8_1190V3.2">
    <property type="protein sequence ID" value="Pp3c8_1190V3.2"/>
    <property type="gene ID" value="Pp3c8_1190"/>
</dbReference>
<evidence type="ECO:0000256" key="7">
    <source>
        <dbReference type="RuleBase" id="RU000492"/>
    </source>
</evidence>
<dbReference type="Pfam" id="PF00270">
    <property type="entry name" value="DEAD"/>
    <property type="match status" value="1"/>
</dbReference>
<dbReference type="InterPro" id="IPR001650">
    <property type="entry name" value="Helicase_C-like"/>
</dbReference>
<dbReference type="Gene3D" id="3.40.50.300">
    <property type="entry name" value="P-loop containing nucleotide triphosphate hydrolases"/>
    <property type="match status" value="2"/>
</dbReference>
<keyword evidence="4 7" id="KW-0347">Helicase</keyword>
<dbReference type="GO" id="GO:0003729">
    <property type="term" value="F:mRNA binding"/>
    <property type="evidence" value="ECO:0000318"/>
    <property type="project" value="GO_Central"/>
</dbReference>
<dbReference type="AlphaFoldDB" id="A0A7I4EB43"/>
<dbReference type="PANTHER" id="PTHR47958">
    <property type="entry name" value="ATP-DEPENDENT RNA HELICASE DBP3"/>
    <property type="match status" value="1"/>
</dbReference>
<feature type="domain" description="Helicase C-terminal" evidence="11">
    <location>
        <begin position="377"/>
        <end position="524"/>
    </location>
</feature>
<dbReference type="EMBL" id="ABEU02000008">
    <property type="status" value="NOT_ANNOTATED_CDS"/>
    <property type="molecule type" value="Genomic_DNA"/>
</dbReference>
<dbReference type="FunFam" id="3.40.50.300:FF:000008">
    <property type="entry name" value="ATP-dependent RNA helicase RhlB"/>
    <property type="match status" value="1"/>
</dbReference>
<dbReference type="SUPFAM" id="SSF51045">
    <property type="entry name" value="WW domain"/>
    <property type="match status" value="1"/>
</dbReference>
<dbReference type="SMART" id="SM00456">
    <property type="entry name" value="WW"/>
    <property type="match status" value="1"/>
</dbReference>
<dbReference type="FunFam" id="3.40.50.300:FF:000079">
    <property type="entry name" value="probable ATP-dependent RNA helicase DDX17"/>
    <property type="match status" value="1"/>
</dbReference>
<evidence type="ECO:0000256" key="1">
    <source>
        <dbReference type="ARBA" id="ARBA00012552"/>
    </source>
</evidence>
<evidence type="ECO:0000313" key="14">
    <source>
        <dbReference type="Proteomes" id="UP000006727"/>
    </source>
</evidence>
<dbReference type="PROSITE" id="PS01159">
    <property type="entry name" value="WW_DOMAIN_1"/>
    <property type="match status" value="1"/>
</dbReference>
<dbReference type="GO" id="GO:0003724">
    <property type="term" value="F:RNA helicase activity"/>
    <property type="evidence" value="ECO:0000318"/>
    <property type="project" value="GO_Central"/>
</dbReference>
<evidence type="ECO:0000256" key="6">
    <source>
        <dbReference type="PROSITE-ProRule" id="PRU00552"/>
    </source>
</evidence>
<dbReference type="Pfam" id="PF00271">
    <property type="entry name" value="Helicase_C"/>
    <property type="match status" value="1"/>
</dbReference>
<sequence length="533" mass="58495">MVESTLVTGSTSRYAPPDAYLPQPWIALIAEATGHIFYWNPESNITQYEKPLPLPPIGPGSLHELPAAPPPSRSSEPKEIQQATFAAAIEAYKKQHEVTVLGENVPAPLLSFEAAEFPIALLGELQKAGFSSPTPIQAQSWPIAMQSKDVVAVAKTGSGKTLGYLVPAFLHLASHRNNSRKGPTALVLAPTRELVMQIHDECAKFGTSSDIVGTCLYGGAPKGPQLRDIERGVDIAIATPGRLNDFLEGRKVSLKQVSYLVLDEADRMLDMGFEPQIRKIVENTSPQRQTLMYTATWPRKVRRMAADFLSNPVQVSIGNVDEFTANKAITQANKLKRLVFPENFSHFQILKKSLSWECDEVYPVECNHVEVVESCEKQRRLVEMLRSQEKGSRIIIFCSTKRACDTLTRCLGHEFGAAAIHGDKSQDERESVLSHFRNGRTPVLVATDVAARGLDVKDIRVVVNYDFPSGIDHYVHRIGRTGRGGATGVAYTLFSTKDGKYANALIKILEGANQIVLPELRDMASSGGGSLHD</sequence>
<evidence type="ECO:0000259" key="9">
    <source>
        <dbReference type="PROSITE" id="PS50020"/>
    </source>
</evidence>
<dbReference type="EC" id="3.6.4.13" evidence="1"/>
<dbReference type="CDD" id="cd18787">
    <property type="entry name" value="SF2_C_DEAD"/>
    <property type="match status" value="1"/>
</dbReference>
<keyword evidence="14" id="KW-1185">Reference proteome</keyword>
<evidence type="ECO:0000256" key="8">
    <source>
        <dbReference type="SAM" id="MobiDB-lite"/>
    </source>
</evidence>
<feature type="domain" description="WW" evidence="9">
    <location>
        <begin position="19"/>
        <end position="53"/>
    </location>
</feature>
<evidence type="ECO:0000259" key="10">
    <source>
        <dbReference type="PROSITE" id="PS51192"/>
    </source>
</evidence>
<dbReference type="InParanoid" id="A0A7I4EB43"/>
<accession>A0A7I4EB43</accession>
<name>A0A7I4EB43_PHYPA</name>
<comment type="similarity">
    <text evidence="7">Belongs to the DEAD box helicase family.</text>
</comment>
<evidence type="ECO:0000256" key="2">
    <source>
        <dbReference type="ARBA" id="ARBA00022741"/>
    </source>
</evidence>
<evidence type="ECO:0000256" key="4">
    <source>
        <dbReference type="ARBA" id="ARBA00022806"/>
    </source>
</evidence>
<dbReference type="InterPro" id="IPR014014">
    <property type="entry name" value="RNA_helicase_DEAD_Q_motif"/>
</dbReference>
<dbReference type="Pfam" id="PF00397">
    <property type="entry name" value="WW"/>
    <property type="match status" value="1"/>
</dbReference>
<keyword evidence="3 7" id="KW-0378">Hydrolase</keyword>
<dbReference type="InterPro" id="IPR000629">
    <property type="entry name" value="RNA-helicase_DEAD-box_CS"/>
</dbReference>
<evidence type="ECO:0000259" key="12">
    <source>
        <dbReference type="PROSITE" id="PS51195"/>
    </source>
</evidence>
<evidence type="ECO:0000313" key="13">
    <source>
        <dbReference type="EnsemblPlants" id="Pp3c8_1190V3.2"/>
    </source>
</evidence>
<reference evidence="13 14" key="2">
    <citation type="journal article" date="2018" name="Plant J.">
        <title>The Physcomitrella patens chromosome-scale assembly reveals moss genome structure and evolution.</title>
        <authorList>
            <person name="Lang D."/>
            <person name="Ullrich K.K."/>
            <person name="Murat F."/>
            <person name="Fuchs J."/>
            <person name="Jenkins J."/>
            <person name="Haas F.B."/>
            <person name="Piednoel M."/>
            <person name="Gundlach H."/>
            <person name="Van Bel M."/>
            <person name="Meyberg R."/>
            <person name="Vives C."/>
            <person name="Morata J."/>
            <person name="Symeonidi A."/>
            <person name="Hiss M."/>
            <person name="Muchero W."/>
            <person name="Kamisugi Y."/>
            <person name="Saleh O."/>
            <person name="Blanc G."/>
            <person name="Decker E.L."/>
            <person name="van Gessel N."/>
            <person name="Grimwood J."/>
            <person name="Hayes R.D."/>
            <person name="Graham S.W."/>
            <person name="Gunter L.E."/>
            <person name="McDaniel S.F."/>
            <person name="Hoernstein S.N.W."/>
            <person name="Larsson A."/>
            <person name="Li F.W."/>
            <person name="Perroud P.F."/>
            <person name="Phillips J."/>
            <person name="Ranjan P."/>
            <person name="Rokshar D.S."/>
            <person name="Rothfels C.J."/>
            <person name="Schneider L."/>
            <person name="Shu S."/>
            <person name="Stevenson D.W."/>
            <person name="Thummler F."/>
            <person name="Tillich M."/>
            <person name="Villarreal Aguilar J.C."/>
            <person name="Widiez T."/>
            <person name="Wong G.K."/>
            <person name="Wymore A."/>
            <person name="Zhang Y."/>
            <person name="Zimmer A.D."/>
            <person name="Quatrano R.S."/>
            <person name="Mayer K.F.X."/>
            <person name="Goodstein D."/>
            <person name="Casacuberta J.M."/>
            <person name="Vandepoele K."/>
            <person name="Reski R."/>
            <person name="Cuming A.C."/>
            <person name="Tuskan G.A."/>
            <person name="Maumus F."/>
            <person name="Salse J."/>
            <person name="Schmutz J."/>
            <person name="Rensing S.A."/>
        </authorList>
    </citation>
    <scope>NUCLEOTIDE SEQUENCE [LARGE SCALE GENOMIC DNA]</scope>
    <source>
        <strain evidence="13 14">cv. Gransden 2004</strain>
    </source>
</reference>
<dbReference type="InterPro" id="IPR011545">
    <property type="entry name" value="DEAD/DEAH_box_helicase_dom"/>
</dbReference>
<dbReference type="PROSITE" id="PS51195">
    <property type="entry name" value="Q_MOTIF"/>
    <property type="match status" value="1"/>
</dbReference>
<dbReference type="Gramene" id="Pp3c8_1190V3.2">
    <property type="protein sequence ID" value="Pp3c8_1190V3.2"/>
    <property type="gene ID" value="Pp3c8_1190"/>
</dbReference>
<dbReference type="PROSITE" id="PS51194">
    <property type="entry name" value="HELICASE_CTER"/>
    <property type="match status" value="1"/>
</dbReference>
<reference evidence="13" key="3">
    <citation type="submission" date="2020-12" db="UniProtKB">
        <authorList>
            <consortium name="EnsemblPlants"/>
        </authorList>
    </citation>
    <scope>IDENTIFICATION</scope>
</reference>
<dbReference type="InterPro" id="IPR001202">
    <property type="entry name" value="WW_dom"/>
</dbReference>
<dbReference type="InterPro" id="IPR027417">
    <property type="entry name" value="P-loop_NTPase"/>
</dbReference>
<keyword evidence="5 7" id="KW-0067">ATP-binding</keyword>